<dbReference type="OrthoDB" id="5844535at2759"/>
<dbReference type="AlphaFoldDB" id="A0A016WMN7"/>
<gene>
    <name evidence="1" type="primary">Acey_s0585.g325</name>
    <name evidence="1" type="ORF">Y032_0585g325</name>
</gene>
<evidence type="ECO:0000313" key="1">
    <source>
        <dbReference type="EMBL" id="EYC41034.1"/>
    </source>
</evidence>
<organism evidence="1 2">
    <name type="scientific">Ancylostoma ceylanicum</name>
    <dbReference type="NCBI Taxonomy" id="53326"/>
    <lineage>
        <taxon>Eukaryota</taxon>
        <taxon>Metazoa</taxon>
        <taxon>Ecdysozoa</taxon>
        <taxon>Nematoda</taxon>
        <taxon>Chromadorea</taxon>
        <taxon>Rhabditida</taxon>
        <taxon>Rhabditina</taxon>
        <taxon>Rhabditomorpha</taxon>
        <taxon>Strongyloidea</taxon>
        <taxon>Ancylostomatidae</taxon>
        <taxon>Ancylostomatinae</taxon>
        <taxon>Ancylostoma</taxon>
    </lineage>
</organism>
<name>A0A016WMN7_9BILA</name>
<dbReference type="Proteomes" id="UP000024635">
    <property type="component" value="Unassembled WGS sequence"/>
</dbReference>
<keyword evidence="2" id="KW-1185">Reference proteome</keyword>
<protein>
    <submittedName>
        <fullName evidence="1">Uncharacterized protein</fullName>
    </submittedName>
</protein>
<dbReference type="EMBL" id="JARK01000185">
    <property type="protein sequence ID" value="EYC41034.1"/>
    <property type="molecule type" value="Genomic_DNA"/>
</dbReference>
<accession>A0A016WMN7</accession>
<proteinExistence type="predicted"/>
<comment type="caution">
    <text evidence="1">The sequence shown here is derived from an EMBL/GenBank/DDBJ whole genome shotgun (WGS) entry which is preliminary data.</text>
</comment>
<reference evidence="2" key="1">
    <citation type="journal article" date="2015" name="Nat. Genet.">
        <title>The genome and transcriptome of the zoonotic hookworm Ancylostoma ceylanicum identify infection-specific gene families.</title>
        <authorList>
            <person name="Schwarz E.M."/>
            <person name="Hu Y."/>
            <person name="Antoshechkin I."/>
            <person name="Miller M.M."/>
            <person name="Sternberg P.W."/>
            <person name="Aroian R.V."/>
        </authorList>
    </citation>
    <scope>NUCLEOTIDE SEQUENCE</scope>
    <source>
        <strain evidence="2">HY135</strain>
    </source>
</reference>
<evidence type="ECO:0000313" key="2">
    <source>
        <dbReference type="Proteomes" id="UP000024635"/>
    </source>
</evidence>
<sequence length="271" mass="31011">MEENVCHRGGWKEVVYDDTILAQSLSEHNWGIAEDATGDYKVLLEKLRVCAESASKPGTTNLKRISKATNELLFKRRALRLESNASRIEQLIANASCRRALHEDLQKVRRNKIMKEAEGKRSLKKCRRDLREYNFPMTTLKNEDGIVTFSHREIESISERFFTNLSRSSTLSTLSLPLTSQNIPAGEKNPLGYPFGNTCCNGKHAPPLGQTVYQLICREPEAIIYTVFLQHIFHCISRRKKFRISGEPHAPSFFTRKATKRIFETTVQYAC</sequence>